<dbReference type="PANTHER" id="PTHR32294:SF0">
    <property type="entry name" value="DNA POLYMERASE III SUBUNIT ALPHA"/>
    <property type="match status" value="1"/>
</dbReference>
<sequence length="591" mass="66706">MAFTHLHVHSHYSLLDGLPKIDDLVERARSLGMKSLALTDHGNMYGLIEFYQKAQKAGIKPILGVEAYVARRTRFDKEASEDTKPYHLILLAENFIGYKNLIKLITRANLEGFYYKPRIDWDLLAQYHEGLIACTACLNGEVSQNFLNFGEPQALEVIKKFQNTFGKDNFFLEVQPLDNPDQRRLNEFLLRVSKEQNIPAIATNDVHYISEEDADAQDVLICIQTKHKQTDTDRMSLMGQNLSMKNEDDMRASFPDNPEVCEATEVLAARCQVDLAFGTPLLPHFPLPDGITADQRLEELCNENLLTRYSHAKENTNIEKRLKFELSTIRQTGFASYFLIVHDFVNWAKERGIAVGPGRGSAAGSIVSYILGITDLDPIQYGLMFERFLNPERISMPDIDLDFTDTRRDEVFGYLQEKYGTDHVAHIITFGTMAARAAIRDVGRAMGVPLSLCDTASKLIPYNPTQGMKEGWIDETLKKVVEFKTLYDTNPDAKKIIDAAKHLEGVNRHASVHACGTVISEGPLTDYMPIQYAPGDKDTIMTQFEMHSVEDLGLLKIDLLGLKNLTTIENSIRLIKENHGIDLDMSKIPLD</sequence>
<dbReference type="InterPro" id="IPR003141">
    <property type="entry name" value="Pol/His_phosphatase_N"/>
</dbReference>
<reference evidence="3" key="1">
    <citation type="submission" date="2017-09" db="EMBL/GenBank/DDBJ databases">
        <title>Depth-based differentiation of microbial function through sediment-hosted aquifers and enrichment of novel symbionts in the deep terrestrial subsurface.</title>
        <authorList>
            <person name="Probst A.J."/>
            <person name="Ladd B."/>
            <person name="Jarett J.K."/>
            <person name="Geller-Mcgrath D.E."/>
            <person name="Sieber C.M.K."/>
            <person name="Emerson J.B."/>
            <person name="Anantharaman K."/>
            <person name="Thomas B.C."/>
            <person name="Malmstrom R."/>
            <person name="Stieglmeier M."/>
            <person name="Klingl A."/>
            <person name="Woyke T."/>
            <person name="Ryan C.M."/>
            <person name="Banfield J.F."/>
        </authorList>
    </citation>
    <scope>NUCLEOTIDE SEQUENCE [LARGE SCALE GENOMIC DNA]</scope>
</reference>
<dbReference type="Pfam" id="PF02811">
    <property type="entry name" value="PHP"/>
    <property type="match status" value="1"/>
</dbReference>
<evidence type="ECO:0000313" key="2">
    <source>
        <dbReference type="EMBL" id="PIS41520.1"/>
    </source>
</evidence>
<evidence type="ECO:0000313" key="3">
    <source>
        <dbReference type="Proteomes" id="UP000228711"/>
    </source>
</evidence>
<keyword evidence="2" id="KW-0548">Nucleotidyltransferase</keyword>
<dbReference type="GO" id="GO:0008408">
    <property type="term" value="F:3'-5' exonuclease activity"/>
    <property type="evidence" value="ECO:0007669"/>
    <property type="project" value="InterPro"/>
</dbReference>
<dbReference type="CDD" id="cd12113">
    <property type="entry name" value="PHP_PolIIIA_DnaE3"/>
    <property type="match status" value="1"/>
</dbReference>
<dbReference type="SUPFAM" id="SSF89550">
    <property type="entry name" value="PHP domain-like"/>
    <property type="match status" value="1"/>
</dbReference>
<feature type="domain" description="Polymerase/histidinol phosphatase N-terminal" evidence="1">
    <location>
        <begin position="4"/>
        <end position="71"/>
    </location>
</feature>
<dbReference type="Pfam" id="PF07733">
    <property type="entry name" value="DNA_pol3_alpha"/>
    <property type="match status" value="1"/>
</dbReference>
<dbReference type="GO" id="GO:0003887">
    <property type="term" value="F:DNA-directed DNA polymerase activity"/>
    <property type="evidence" value="ECO:0007669"/>
    <property type="project" value="UniProtKB-EC"/>
</dbReference>
<dbReference type="EC" id="2.7.7.7" evidence="2"/>
<protein>
    <submittedName>
        <fullName evidence="2">DNA polymerase III subunit alpha</fullName>
        <ecNumber evidence="2">2.7.7.7</ecNumber>
    </submittedName>
</protein>
<dbReference type="InterPro" id="IPR041931">
    <property type="entry name" value="DNA_pol3_alpha_thumb_dom"/>
</dbReference>
<keyword evidence="2" id="KW-0808">Transferase</keyword>
<proteinExistence type="predicted"/>
<accession>A0A2H0YST2</accession>
<dbReference type="Gene3D" id="1.10.10.1600">
    <property type="entry name" value="Bacterial DNA polymerase III alpha subunit, thumb domain"/>
    <property type="match status" value="1"/>
</dbReference>
<dbReference type="InterPro" id="IPR004805">
    <property type="entry name" value="DnaE2/DnaE/PolC"/>
</dbReference>
<dbReference type="SMART" id="SM00481">
    <property type="entry name" value="POLIIIAc"/>
    <property type="match status" value="1"/>
</dbReference>
<name>A0A2H0YST2_9BACT</name>
<evidence type="ECO:0000259" key="1">
    <source>
        <dbReference type="SMART" id="SM00481"/>
    </source>
</evidence>
<dbReference type="InterPro" id="IPR016195">
    <property type="entry name" value="Pol/histidinol_Pase-like"/>
</dbReference>
<dbReference type="PANTHER" id="PTHR32294">
    <property type="entry name" value="DNA POLYMERASE III SUBUNIT ALPHA"/>
    <property type="match status" value="1"/>
</dbReference>
<dbReference type="EMBL" id="PEXV01000089">
    <property type="protein sequence ID" value="PIS41520.1"/>
    <property type="molecule type" value="Genomic_DNA"/>
</dbReference>
<organism evidence="2 3">
    <name type="scientific">Candidatus Kerfeldbacteria bacterium CG08_land_8_20_14_0_20_42_7</name>
    <dbReference type="NCBI Taxonomy" id="2014245"/>
    <lineage>
        <taxon>Bacteria</taxon>
        <taxon>Candidatus Kerfeldiibacteriota</taxon>
    </lineage>
</organism>
<comment type="caution">
    <text evidence="2">The sequence shown here is derived from an EMBL/GenBank/DDBJ whole genome shotgun (WGS) entry which is preliminary data.</text>
</comment>
<dbReference type="InterPro" id="IPR004013">
    <property type="entry name" value="PHP_dom"/>
</dbReference>
<dbReference type="Proteomes" id="UP000228711">
    <property type="component" value="Unassembled WGS sequence"/>
</dbReference>
<dbReference type="Gene3D" id="3.20.20.140">
    <property type="entry name" value="Metal-dependent hydrolases"/>
    <property type="match status" value="1"/>
</dbReference>
<dbReference type="InterPro" id="IPR011708">
    <property type="entry name" value="DNA_pol3_alpha_NTPase_dom"/>
</dbReference>
<dbReference type="GO" id="GO:0006260">
    <property type="term" value="P:DNA replication"/>
    <property type="evidence" value="ECO:0007669"/>
    <property type="project" value="InterPro"/>
</dbReference>
<feature type="non-terminal residue" evidence="2">
    <location>
        <position position="591"/>
    </location>
</feature>
<dbReference type="NCBIfam" id="TIGR00594">
    <property type="entry name" value="polc"/>
    <property type="match status" value="1"/>
</dbReference>
<gene>
    <name evidence="2" type="primary">dnaE</name>
    <name evidence="2" type="ORF">COT25_02705</name>
</gene>
<dbReference type="AlphaFoldDB" id="A0A2H0YST2"/>